<feature type="transmembrane region" description="Helical" evidence="11">
    <location>
        <begin position="7"/>
        <end position="28"/>
    </location>
</feature>
<evidence type="ECO:0000256" key="4">
    <source>
        <dbReference type="ARBA" id="ARBA00022448"/>
    </source>
</evidence>
<evidence type="ECO:0000313" key="12">
    <source>
        <dbReference type="EMBL" id="ARD24254.1"/>
    </source>
</evidence>
<dbReference type="EMBL" id="CP020472">
    <property type="protein sequence ID" value="ARD24254.1"/>
    <property type="molecule type" value="Genomic_DNA"/>
</dbReference>
<comment type="subcellular location">
    <subcellularLocation>
        <location evidence="1">Cell inner membrane</location>
    </subcellularLocation>
</comment>
<evidence type="ECO:0000256" key="6">
    <source>
        <dbReference type="ARBA" id="ARBA00022519"/>
    </source>
</evidence>
<dbReference type="InterPro" id="IPR022792">
    <property type="entry name" value="T2SS_protein-GspN"/>
</dbReference>
<keyword evidence="9 11" id="KW-0472">Membrane</keyword>
<evidence type="ECO:0000256" key="5">
    <source>
        <dbReference type="ARBA" id="ARBA00022475"/>
    </source>
</evidence>
<evidence type="ECO:0000256" key="8">
    <source>
        <dbReference type="ARBA" id="ARBA00022927"/>
    </source>
</evidence>
<evidence type="ECO:0000256" key="10">
    <source>
        <dbReference type="ARBA" id="ARBA00030772"/>
    </source>
</evidence>
<evidence type="ECO:0000256" key="11">
    <source>
        <dbReference type="SAM" id="Phobius"/>
    </source>
</evidence>
<accession>A0ABN4YP21</accession>
<keyword evidence="8" id="KW-0653">Protein transport</keyword>
<evidence type="ECO:0000313" key="13">
    <source>
        <dbReference type="Proteomes" id="UP000191820"/>
    </source>
</evidence>
<keyword evidence="4" id="KW-0813">Transport</keyword>
<evidence type="ECO:0000256" key="9">
    <source>
        <dbReference type="ARBA" id="ARBA00023136"/>
    </source>
</evidence>
<keyword evidence="7 11" id="KW-0812">Transmembrane</keyword>
<evidence type="ECO:0000256" key="3">
    <source>
        <dbReference type="ARBA" id="ARBA00021563"/>
    </source>
</evidence>
<comment type="similarity">
    <text evidence="2">Belongs to the GSP N family.</text>
</comment>
<proteinExistence type="inferred from homology"/>
<keyword evidence="13" id="KW-1185">Reference proteome</keyword>
<evidence type="ECO:0000256" key="2">
    <source>
        <dbReference type="ARBA" id="ARBA00007208"/>
    </source>
</evidence>
<dbReference type="Proteomes" id="UP000191820">
    <property type="component" value="Chromosome"/>
</dbReference>
<sequence length="253" mass="27740">MSLIKKIVIGVVIYLAFMVAYIPANWVVGIAPLPNNIKVSGVSGTLWQGHAELVSIDRRIIEQVSWDMNPWALFIGQVNLDVNIGNRATVVSGQGDITWALSGISAENLRFEAPNSFLLGNSRLPFRTKVNGDVSLIVERLEQGEPWCEQLSGKLFLNRIDVKNQFGEYPLGNIALGLKCIDGMVQLNTDDTMNQMGIEGIASLGESNRFSVSAKIKPTPEQPEDLTQALSFLGKQDSQGYYPINYNGVIPGM</sequence>
<gene>
    <name evidence="12" type="ORF">SJ2017_4026</name>
</gene>
<evidence type="ECO:0000256" key="7">
    <source>
        <dbReference type="ARBA" id="ARBA00022692"/>
    </source>
</evidence>
<organism evidence="12 13">
    <name type="scientific">Shewanella japonica</name>
    <dbReference type="NCBI Taxonomy" id="93973"/>
    <lineage>
        <taxon>Bacteria</taxon>
        <taxon>Pseudomonadati</taxon>
        <taxon>Pseudomonadota</taxon>
        <taxon>Gammaproteobacteria</taxon>
        <taxon>Alteromonadales</taxon>
        <taxon>Shewanellaceae</taxon>
        <taxon>Shewanella</taxon>
    </lineage>
</organism>
<evidence type="ECO:0000256" key="1">
    <source>
        <dbReference type="ARBA" id="ARBA00004533"/>
    </source>
</evidence>
<keyword evidence="6" id="KW-0997">Cell inner membrane</keyword>
<protein>
    <recommendedName>
        <fullName evidence="3">Type II secretion system protein N</fullName>
    </recommendedName>
    <alternativeName>
        <fullName evidence="10">General secretion pathway protein N</fullName>
    </alternativeName>
</protein>
<keyword evidence="5" id="KW-1003">Cell membrane</keyword>
<dbReference type="RefSeq" id="WP_080917175.1">
    <property type="nucleotide sequence ID" value="NZ_CP020472.1"/>
</dbReference>
<dbReference type="Pfam" id="PF01203">
    <property type="entry name" value="T2SSN"/>
    <property type="match status" value="1"/>
</dbReference>
<reference evidence="12 13" key="1">
    <citation type="submission" date="2017-03" db="EMBL/GenBank/DDBJ databases">
        <title>Genome sequencing of Shewanella japonica KCTC 22435.</title>
        <authorList>
            <person name="Kim K.M."/>
        </authorList>
    </citation>
    <scope>NUCLEOTIDE SEQUENCE [LARGE SCALE GENOMIC DNA]</scope>
    <source>
        <strain evidence="12 13">KCTC 22435</strain>
    </source>
</reference>
<name>A0ABN4YP21_9GAMM</name>
<keyword evidence="11" id="KW-1133">Transmembrane helix</keyword>